<name>A0A4Y9S5Q5_9BURK</name>
<evidence type="ECO:0000256" key="2">
    <source>
        <dbReference type="ARBA" id="ARBA00015075"/>
    </source>
</evidence>
<gene>
    <name evidence="8" type="ORF">E4L98_22295</name>
</gene>
<sequence>MGRFDIFANPGRNRSNIPYLVDVQSNVISGLATRIVVPLRPLSAFSSMDVSTRPVSYYRGQWRRSCHGHPTTWRHSVKRT</sequence>
<proteinExistence type="inferred from homology"/>
<evidence type="ECO:0000256" key="3">
    <source>
        <dbReference type="ARBA" id="ARBA00022491"/>
    </source>
</evidence>
<dbReference type="OrthoDB" id="9813510at2"/>
<keyword evidence="9" id="KW-1185">Reference proteome</keyword>
<keyword evidence="3" id="KW-0678">Repressor</keyword>
<evidence type="ECO:0000313" key="8">
    <source>
        <dbReference type="EMBL" id="TFW16866.1"/>
    </source>
</evidence>
<organism evidence="8 9">
    <name type="scientific">Duganella callida</name>
    <dbReference type="NCBI Taxonomy" id="2561932"/>
    <lineage>
        <taxon>Bacteria</taxon>
        <taxon>Pseudomonadati</taxon>
        <taxon>Pseudomonadota</taxon>
        <taxon>Betaproteobacteria</taxon>
        <taxon>Burkholderiales</taxon>
        <taxon>Oxalobacteraceae</taxon>
        <taxon>Telluria group</taxon>
        <taxon>Duganella</taxon>
    </lineage>
</organism>
<dbReference type="GO" id="GO:0006276">
    <property type="term" value="P:plasmid maintenance"/>
    <property type="evidence" value="ECO:0007669"/>
    <property type="project" value="InterPro"/>
</dbReference>
<evidence type="ECO:0000256" key="5">
    <source>
        <dbReference type="ARBA" id="ARBA00023163"/>
    </source>
</evidence>
<comment type="similarity">
    <text evidence="1">Belongs to the CcdB toxin family.</text>
</comment>
<evidence type="ECO:0000256" key="1">
    <source>
        <dbReference type="ARBA" id="ARBA00005230"/>
    </source>
</evidence>
<accession>A0A4Y9S5Q5</accession>
<keyword evidence="4" id="KW-0805">Transcription regulation</keyword>
<dbReference type="Gene3D" id="2.30.30.110">
    <property type="match status" value="1"/>
</dbReference>
<reference evidence="8 9" key="1">
    <citation type="submission" date="2019-03" db="EMBL/GenBank/DDBJ databases">
        <title>Draft Genome Sequence of Duganella callidus sp. nov., a Novel Duganella Species Isolated from Cultivated Soil.</title>
        <authorList>
            <person name="Raths R."/>
            <person name="Peta V."/>
            <person name="Bucking H."/>
        </authorList>
    </citation>
    <scope>NUCLEOTIDE SEQUENCE [LARGE SCALE GENOMIC DNA]</scope>
    <source>
        <strain evidence="8 9">DN04</strain>
    </source>
</reference>
<evidence type="ECO:0000256" key="7">
    <source>
        <dbReference type="ARBA" id="ARBA00033135"/>
    </source>
</evidence>
<dbReference type="Pfam" id="PF01845">
    <property type="entry name" value="CcdB"/>
    <property type="match status" value="1"/>
</dbReference>
<protein>
    <recommendedName>
        <fullName evidence="2">Toxin CcdB</fullName>
    </recommendedName>
    <alternativeName>
        <fullName evidence="7">Cytotoxic protein CcdB</fullName>
    </alternativeName>
    <alternativeName>
        <fullName evidence="6">Protein LetD</fullName>
    </alternativeName>
</protein>
<dbReference type="AlphaFoldDB" id="A0A4Y9S5Q5"/>
<dbReference type="InterPro" id="IPR002712">
    <property type="entry name" value="CcdB"/>
</dbReference>
<dbReference type="EMBL" id="SPVG01000221">
    <property type="protein sequence ID" value="TFW16866.1"/>
    <property type="molecule type" value="Genomic_DNA"/>
</dbReference>
<dbReference type="Proteomes" id="UP000297729">
    <property type="component" value="Unassembled WGS sequence"/>
</dbReference>
<evidence type="ECO:0000313" key="9">
    <source>
        <dbReference type="Proteomes" id="UP000297729"/>
    </source>
</evidence>
<keyword evidence="5" id="KW-0804">Transcription</keyword>
<comment type="caution">
    <text evidence="8">The sequence shown here is derived from an EMBL/GenBank/DDBJ whole genome shotgun (WGS) entry which is preliminary data.</text>
</comment>
<dbReference type="GO" id="GO:0008657">
    <property type="term" value="F:DNA topoisomerase type II (double strand cut, ATP-hydrolyzing) inhibitor activity"/>
    <property type="evidence" value="ECO:0007669"/>
    <property type="project" value="InterPro"/>
</dbReference>
<dbReference type="SUPFAM" id="SSF50118">
    <property type="entry name" value="Cell growth inhibitor/plasmid maintenance toxic component"/>
    <property type="match status" value="1"/>
</dbReference>
<evidence type="ECO:0000256" key="6">
    <source>
        <dbReference type="ARBA" id="ARBA00029628"/>
    </source>
</evidence>
<evidence type="ECO:0000256" key="4">
    <source>
        <dbReference type="ARBA" id="ARBA00023015"/>
    </source>
</evidence>
<dbReference type="InterPro" id="IPR011067">
    <property type="entry name" value="Plasmid_toxin/cell-grow_inhib"/>
</dbReference>